<evidence type="ECO:0000313" key="3">
    <source>
        <dbReference type="Proteomes" id="UP000193006"/>
    </source>
</evidence>
<accession>A0A1X9MDM3</accession>
<dbReference type="RefSeq" id="WP_066151664.1">
    <property type="nucleotide sequence ID" value="NZ_CP020814.1"/>
</dbReference>
<reference evidence="2 3" key="1">
    <citation type="submission" date="2017-04" db="EMBL/GenBank/DDBJ databases">
        <title>Bacillus krulwichiae AM31D Genome sequencing and assembly.</title>
        <authorList>
            <person name="Krulwich T.A."/>
            <person name="Anastor L."/>
            <person name="Ehrlich R."/>
            <person name="Ehrlich G.D."/>
            <person name="Janto B."/>
        </authorList>
    </citation>
    <scope>NUCLEOTIDE SEQUENCE [LARGE SCALE GENOMIC DNA]</scope>
    <source>
        <strain evidence="2 3">AM31D</strain>
    </source>
</reference>
<keyword evidence="3" id="KW-1185">Reference proteome</keyword>
<dbReference type="PROSITE" id="PS51186">
    <property type="entry name" value="GNAT"/>
    <property type="match status" value="1"/>
</dbReference>
<sequence>MLVPYKTIHQKIAMGLLSFMPGEKEIKKLQKTIDRYENDPDWKLYLWKAEDFVGVAGITLKDDGAYLQHICVNPSFRQEGIGKAMLQQLKSTLPCQLNPTKETKKFLEACLVEEENGSSHQV</sequence>
<proteinExistence type="predicted"/>
<feature type="domain" description="N-acetyltransferase" evidence="1">
    <location>
        <begin position="3"/>
        <end position="122"/>
    </location>
</feature>
<dbReference type="SUPFAM" id="SSF55729">
    <property type="entry name" value="Acyl-CoA N-acyltransferases (Nat)"/>
    <property type="match status" value="1"/>
</dbReference>
<dbReference type="KEGG" id="bkw:BkAM31D_10500"/>
<gene>
    <name evidence="2" type="ORF">BkAM31D_10500</name>
</gene>
<dbReference type="InterPro" id="IPR000182">
    <property type="entry name" value="GNAT_dom"/>
</dbReference>
<dbReference type="InterPro" id="IPR016181">
    <property type="entry name" value="Acyl_CoA_acyltransferase"/>
</dbReference>
<dbReference type="CDD" id="cd04301">
    <property type="entry name" value="NAT_SF"/>
    <property type="match status" value="1"/>
</dbReference>
<dbReference type="STRING" id="199441.BkAM31D_10500"/>
<name>A0A1X9MDM3_9BACI</name>
<dbReference type="EMBL" id="CP020814">
    <property type="protein sequence ID" value="ARK30223.1"/>
    <property type="molecule type" value="Genomic_DNA"/>
</dbReference>
<evidence type="ECO:0000259" key="1">
    <source>
        <dbReference type="PROSITE" id="PS51186"/>
    </source>
</evidence>
<evidence type="ECO:0000313" key="2">
    <source>
        <dbReference type="EMBL" id="ARK30223.1"/>
    </source>
</evidence>
<organism evidence="2 3">
    <name type="scientific">Halalkalibacter krulwichiae</name>
    <dbReference type="NCBI Taxonomy" id="199441"/>
    <lineage>
        <taxon>Bacteria</taxon>
        <taxon>Bacillati</taxon>
        <taxon>Bacillota</taxon>
        <taxon>Bacilli</taxon>
        <taxon>Bacillales</taxon>
        <taxon>Bacillaceae</taxon>
        <taxon>Halalkalibacter</taxon>
    </lineage>
</organism>
<dbReference type="GO" id="GO:0016747">
    <property type="term" value="F:acyltransferase activity, transferring groups other than amino-acyl groups"/>
    <property type="evidence" value="ECO:0007669"/>
    <property type="project" value="InterPro"/>
</dbReference>
<dbReference type="Gene3D" id="3.40.630.30">
    <property type="match status" value="1"/>
</dbReference>
<protein>
    <recommendedName>
        <fullName evidence="1">N-acetyltransferase domain-containing protein</fullName>
    </recommendedName>
</protein>
<dbReference type="AlphaFoldDB" id="A0A1X9MDM3"/>
<dbReference type="Proteomes" id="UP000193006">
    <property type="component" value="Chromosome"/>
</dbReference>
<dbReference type="Pfam" id="PF00583">
    <property type="entry name" value="Acetyltransf_1"/>
    <property type="match status" value="1"/>
</dbReference>